<dbReference type="AlphaFoldDB" id="A0A8J6IQ45"/>
<name>A0A8J6IQ45_9FIRM</name>
<dbReference type="InterPro" id="IPR014284">
    <property type="entry name" value="RNA_pol_sigma-70_dom"/>
</dbReference>
<dbReference type="SUPFAM" id="SSF88946">
    <property type="entry name" value="Sigma2 domain of RNA polymerase sigma factors"/>
    <property type="match status" value="1"/>
</dbReference>
<dbReference type="EMBL" id="JACOGI010000002">
    <property type="protein sequence ID" value="MBC3516895.1"/>
    <property type="molecule type" value="Genomic_DNA"/>
</dbReference>
<dbReference type="Gene3D" id="1.20.140.160">
    <property type="match status" value="1"/>
</dbReference>
<dbReference type="GO" id="GO:0003700">
    <property type="term" value="F:DNA-binding transcription factor activity"/>
    <property type="evidence" value="ECO:0007669"/>
    <property type="project" value="InterPro"/>
</dbReference>
<organism evidence="2 3">
    <name type="scientific">Neobittarella massiliensis</name>
    <name type="common">ex Bilen et al. 2018</name>
    <dbReference type="NCBI Taxonomy" id="2041842"/>
    <lineage>
        <taxon>Bacteria</taxon>
        <taxon>Bacillati</taxon>
        <taxon>Bacillota</taxon>
        <taxon>Clostridia</taxon>
        <taxon>Eubacteriales</taxon>
        <taxon>Oscillospiraceae</taxon>
        <taxon>Neobittarella (ex Bilen et al. 2018)</taxon>
    </lineage>
</organism>
<accession>A0A8J6IQ45</accession>
<dbReference type="Gene3D" id="1.10.1740.10">
    <property type="match status" value="1"/>
</dbReference>
<dbReference type="Proteomes" id="UP000597668">
    <property type="component" value="Unassembled WGS sequence"/>
</dbReference>
<keyword evidence="3" id="KW-1185">Reference proteome</keyword>
<dbReference type="RefSeq" id="WP_186488416.1">
    <property type="nucleotide sequence ID" value="NZ_JACOGI010000002.1"/>
</dbReference>
<gene>
    <name evidence="2" type="ORF">H8K20_10855</name>
</gene>
<dbReference type="PANTHER" id="PTHR30603:SF47">
    <property type="entry name" value="RNA POLYMERASE SIGMA FACTOR SIGD, CHLOROPLASTIC"/>
    <property type="match status" value="1"/>
</dbReference>
<dbReference type="InterPro" id="IPR013325">
    <property type="entry name" value="RNA_pol_sigma_r2"/>
</dbReference>
<dbReference type="SUPFAM" id="SSF88659">
    <property type="entry name" value="Sigma3 and sigma4 domains of RNA polymerase sigma factors"/>
    <property type="match status" value="1"/>
</dbReference>
<dbReference type="InterPro" id="IPR050239">
    <property type="entry name" value="Sigma-70_RNA_pol_init_factors"/>
</dbReference>
<reference evidence="2" key="1">
    <citation type="submission" date="2020-08" db="EMBL/GenBank/DDBJ databases">
        <authorList>
            <person name="Liu C."/>
            <person name="Sun Q."/>
        </authorList>
    </citation>
    <scope>NUCLEOTIDE SEQUENCE</scope>
    <source>
        <strain evidence="2">NSJ-65</strain>
    </source>
</reference>
<dbReference type="Pfam" id="PF04545">
    <property type="entry name" value="Sigma70_r4"/>
    <property type="match status" value="1"/>
</dbReference>
<sequence>MTETKQGRSNEELAILAQQGDKRALYLLWQQIETLVCMICGRAYQYRKDRADRAGVAEEDMKQEGYFAFLDAVQAYSPASGYKFTTYLHYPLQNHINALLGVRTVRTIKDPLCNCSSLDAPISGGDDENITVADTIPDKGTEMEEAEQRVFCDQLRADLEKCLDEIPDPEASALRAVYFDGNTLQQIAAQRGLSIERARQLKISGLRKMRYGPRLSRLKKYENEIISTQPWRGSGLGAYRVSGASSVEKTVERLSGLWADGA</sequence>
<dbReference type="PANTHER" id="PTHR30603">
    <property type="entry name" value="RNA POLYMERASE SIGMA FACTOR RPO"/>
    <property type="match status" value="1"/>
</dbReference>
<proteinExistence type="predicted"/>
<dbReference type="InterPro" id="IPR013324">
    <property type="entry name" value="RNA_pol_sigma_r3/r4-like"/>
</dbReference>
<comment type="caution">
    <text evidence="2">The sequence shown here is derived from an EMBL/GenBank/DDBJ whole genome shotgun (WGS) entry which is preliminary data.</text>
</comment>
<dbReference type="GO" id="GO:0006352">
    <property type="term" value="P:DNA-templated transcription initiation"/>
    <property type="evidence" value="ECO:0007669"/>
    <property type="project" value="InterPro"/>
</dbReference>
<dbReference type="InterPro" id="IPR007630">
    <property type="entry name" value="RNA_pol_sigma70_r4"/>
</dbReference>
<evidence type="ECO:0000259" key="1">
    <source>
        <dbReference type="Pfam" id="PF04545"/>
    </source>
</evidence>
<dbReference type="CDD" id="cd06171">
    <property type="entry name" value="Sigma70_r4"/>
    <property type="match status" value="1"/>
</dbReference>
<evidence type="ECO:0000313" key="2">
    <source>
        <dbReference type="EMBL" id="MBC3516895.1"/>
    </source>
</evidence>
<feature type="domain" description="RNA polymerase sigma-70 region 4" evidence="1">
    <location>
        <begin position="162"/>
        <end position="210"/>
    </location>
</feature>
<dbReference type="NCBIfam" id="TIGR02937">
    <property type="entry name" value="sigma70-ECF"/>
    <property type="match status" value="1"/>
</dbReference>
<protein>
    <submittedName>
        <fullName evidence="2">Sigma-70 family RNA polymerase sigma factor</fullName>
    </submittedName>
</protein>
<evidence type="ECO:0000313" key="3">
    <source>
        <dbReference type="Proteomes" id="UP000597668"/>
    </source>
</evidence>